<name>A0A426RG74_9FLAO</name>
<organism evidence="2 3">
    <name type="scientific">Maribacter algicola</name>
    <dbReference type="NCBI Taxonomy" id="2498892"/>
    <lineage>
        <taxon>Bacteria</taxon>
        <taxon>Pseudomonadati</taxon>
        <taxon>Bacteroidota</taxon>
        <taxon>Flavobacteriia</taxon>
        <taxon>Flavobacteriales</taxon>
        <taxon>Flavobacteriaceae</taxon>
        <taxon>Maribacter</taxon>
    </lineage>
</organism>
<evidence type="ECO:0000313" key="2">
    <source>
        <dbReference type="EMBL" id="RRQ48021.1"/>
    </source>
</evidence>
<dbReference type="RefSeq" id="WP_125222742.1">
    <property type="nucleotide sequence ID" value="NZ_QUSX01000002.1"/>
</dbReference>
<keyword evidence="3" id="KW-1185">Reference proteome</keyword>
<dbReference type="AlphaFoldDB" id="A0A426RG74"/>
<evidence type="ECO:0000313" key="3">
    <source>
        <dbReference type="Proteomes" id="UP000286990"/>
    </source>
</evidence>
<reference evidence="3" key="1">
    <citation type="submission" date="2018-08" db="EMBL/GenBank/DDBJ databases">
        <authorList>
            <person name="Khan S.A."/>
            <person name="J S.E."/>
        </authorList>
    </citation>
    <scope>NUCLEOTIDE SEQUENCE [LARGE SCALE GENOMIC DNA]</scope>
    <source>
        <strain evidence="3">PoM-212</strain>
    </source>
</reference>
<dbReference type="PANTHER" id="PTHR24096:SF420">
    <property type="entry name" value="LONG-CHAIN-FATTY-ACID--COA LIGASE-RELATED"/>
    <property type="match status" value="1"/>
</dbReference>
<dbReference type="EMBL" id="QUSX01000002">
    <property type="protein sequence ID" value="RRQ48021.1"/>
    <property type="molecule type" value="Genomic_DNA"/>
</dbReference>
<gene>
    <name evidence="2" type="ORF">DZC72_09805</name>
</gene>
<evidence type="ECO:0000259" key="1">
    <source>
        <dbReference type="Pfam" id="PF00501"/>
    </source>
</evidence>
<dbReference type="SUPFAM" id="SSF56801">
    <property type="entry name" value="Acetyl-CoA synthetase-like"/>
    <property type="match status" value="1"/>
</dbReference>
<accession>A0A426RG74</accession>
<dbReference type="GO" id="GO:0016405">
    <property type="term" value="F:CoA-ligase activity"/>
    <property type="evidence" value="ECO:0007669"/>
    <property type="project" value="TreeGrafter"/>
</dbReference>
<dbReference type="Gene3D" id="3.40.50.12780">
    <property type="entry name" value="N-terminal domain of ligase-like"/>
    <property type="match status" value="1"/>
</dbReference>
<dbReference type="OrthoDB" id="9803968at2"/>
<dbReference type="PROSITE" id="PS00455">
    <property type="entry name" value="AMP_BINDING"/>
    <property type="match status" value="1"/>
</dbReference>
<reference evidence="3" key="2">
    <citation type="submission" date="2018-12" db="EMBL/GenBank/DDBJ databases">
        <title>Maribacter lutimaris sp. nov., isolated from marine sediment.</title>
        <authorList>
            <person name="Kim K.K."/>
        </authorList>
    </citation>
    <scope>NUCLEOTIDE SEQUENCE [LARGE SCALE GENOMIC DNA]</scope>
    <source>
        <strain evidence="3">PoM-212</strain>
    </source>
</reference>
<dbReference type="PANTHER" id="PTHR24096">
    <property type="entry name" value="LONG-CHAIN-FATTY-ACID--COA LIGASE"/>
    <property type="match status" value="1"/>
</dbReference>
<comment type="caution">
    <text evidence="2">The sequence shown here is derived from an EMBL/GenBank/DDBJ whole genome shotgun (WGS) entry which is preliminary data.</text>
</comment>
<dbReference type="InterPro" id="IPR020845">
    <property type="entry name" value="AMP-binding_CS"/>
</dbReference>
<dbReference type="InterPro" id="IPR000873">
    <property type="entry name" value="AMP-dep_synth/lig_dom"/>
</dbReference>
<sequence>MSEQTWVTDNIPYLEVPTIAVDIERQVGAKGVHYLKSKIALGQHPVKTTERLQYWAHTTPNAIFLAQRADGGDWRTLTYVEAWQKIQAIAQYLLDTVTSKDRPIALFSGNSIEHGLLAMAAMHIGIPYAPISPAYSLKSDSFDKLKHCLDILDPQLIFVQDGNAYKKALDGIASNTRNSRLVFVENGMRDSDRFEDIVKTKPTLNVAEAHDKIGRDTLAKVLFTSGSTGLPKGVMNTHGNLTANWQQITQTFPFVQNGALQLMDWLPWNHTFGSNHNFGLVMYNGGSLYIDEGSPTPKGILQSIRNLKEFAPTVYFNVPKGFEELIPFLNADEALRQTFFSRLKMLFYAGASISQKVWDELERLSIQTTGKRILISSGFGMTESSPSAMFCTAYDSKAGFLGVPVPGLEMKLVPMGNRWEARFKGPNITPGYWKNEVATTHAFDREGFYKTSEALKFIDERDPNLGMRYDGRIAEDFKLSTGTWVNVGNLRKNIIAEGNGLVKDVVITGHDKDFVGAVLFLNVGYCSDFLGSGLPITLSEVANSLPIRDYLQRIVDTLAQKSTGSSTKIKRALIADFELSPEQGEITEKGSINQYAFLKHRSSLVAKLYGHNLEPGILETNY</sequence>
<dbReference type="Pfam" id="PF00501">
    <property type="entry name" value="AMP-binding"/>
    <property type="match status" value="1"/>
</dbReference>
<feature type="domain" description="AMP-dependent synthetase/ligase" evidence="1">
    <location>
        <begin position="53"/>
        <end position="433"/>
    </location>
</feature>
<protein>
    <submittedName>
        <fullName evidence="2">Feruloyl-CoA synthase</fullName>
    </submittedName>
</protein>
<dbReference type="InterPro" id="IPR042099">
    <property type="entry name" value="ANL_N_sf"/>
</dbReference>
<proteinExistence type="predicted"/>
<dbReference type="Proteomes" id="UP000286990">
    <property type="component" value="Unassembled WGS sequence"/>
</dbReference>